<reference evidence="1 2" key="1">
    <citation type="submission" date="2021-06" db="EMBL/GenBank/DDBJ databases">
        <title>Complete genome sequence of the secondary alcohol utilizing methanogen Methanospirillum hungatei strain GP1.</title>
        <authorList>
            <person name="Day L.A."/>
            <person name="Costa K.C."/>
        </authorList>
    </citation>
    <scope>NUCLEOTIDE SEQUENCE [LARGE SCALE GENOMIC DNA]</scope>
    <source>
        <strain evidence="1 2">GP1</strain>
    </source>
</reference>
<sequence>MADFVQKSTVKSAGRKLSTPLASKTVLNTIIGNILVDNPWSCTSYVSGGETLPAVQKTSEAYSGKVIYENTQGKAVGTITVKAPTSGAFDTDMTTILANTAFETAMGGTASHDSSEDSFTVTLKGHTASGELFNVRFTREAITVSSYEADAILTTIETWADTVPDLA</sequence>
<organism evidence="1 2">
    <name type="scientific">Methanospirillum hungatei</name>
    <dbReference type="NCBI Taxonomy" id="2203"/>
    <lineage>
        <taxon>Archaea</taxon>
        <taxon>Methanobacteriati</taxon>
        <taxon>Methanobacteriota</taxon>
        <taxon>Stenosarchaea group</taxon>
        <taxon>Methanomicrobia</taxon>
        <taxon>Methanomicrobiales</taxon>
        <taxon>Methanospirillaceae</taxon>
        <taxon>Methanospirillum</taxon>
    </lineage>
</organism>
<dbReference type="AlphaFoldDB" id="A0A8F5VJ35"/>
<evidence type="ECO:0000313" key="2">
    <source>
        <dbReference type="Proteomes" id="UP000694228"/>
    </source>
</evidence>
<dbReference type="OrthoDB" id="117414at2157"/>
<evidence type="ECO:0000313" key="1">
    <source>
        <dbReference type="EMBL" id="QXO93739.1"/>
    </source>
</evidence>
<gene>
    <name evidence="1" type="ORF">KSK55_10280</name>
</gene>
<accession>A0A8F5VJ35</accession>
<dbReference type="EMBL" id="CP077107">
    <property type="protein sequence ID" value="QXO93739.1"/>
    <property type="molecule type" value="Genomic_DNA"/>
</dbReference>
<dbReference type="Proteomes" id="UP000694228">
    <property type="component" value="Chromosome"/>
</dbReference>
<proteinExistence type="predicted"/>
<protein>
    <submittedName>
        <fullName evidence="1">Uncharacterized protein</fullName>
    </submittedName>
</protein>
<name>A0A8F5VJ35_METHU</name>